<comment type="caution">
    <text evidence="4">The sequence shown here is derived from an EMBL/GenBank/DDBJ whole genome shotgun (WGS) entry which is preliminary data.</text>
</comment>
<evidence type="ECO:0000259" key="3">
    <source>
        <dbReference type="Pfam" id="PF12849"/>
    </source>
</evidence>
<name>A0A935TCX5_9PROT</name>
<dbReference type="Gene3D" id="3.40.190.10">
    <property type="entry name" value="Periplasmic binding protein-like II"/>
    <property type="match status" value="2"/>
</dbReference>
<proteinExistence type="predicted"/>
<dbReference type="InterPro" id="IPR024370">
    <property type="entry name" value="PBP_domain"/>
</dbReference>
<evidence type="ECO:0000256" key="1">
    <source>
        <dbReference type="ARBA" id="ARBA00022729"/>
    </source>
</evidence>
<protein>
    <submittedName>
        <fullName evidence="4">Substrate-binding domain-containing protein</fullName>
    </submittedName>
</protein>
<dbReference type="PANTHER" id="PTHR30570:SF1">
    <property type="entry name" value="PHOSPHATE-BINDING PROTEIN PSTS"/>
    <property type="match status" value="1"/>
</dbReference>
<evidence type="ECO:0000256" key="2">
    <source>
        <dbReference type="SAM" id="SignalP"/>
    </source>
</evidence>
<organism evidence="4 5">
    <name type="scientific">Candidatus Accumulibacter affinis</name>
    <dbReference type="NCBI Taxonomy" id="2954384"/>
    <lineage>
        <taxon>Bacteria</taxon>
        <taxon>Pseudomonadati</taxon>
        <taxon>Pseudomonadota</taxon>
        <taxon>Betaproteobacteria</taxon>
        <taxon>Candidatus Accumulibacter</taxon>
    </lineage>
</organism>
<feature type="signal peptide" evidence="2">
    <location>
        <begin position="1"/>
        <end position="24"/>
    </location>
</feature>
<dbReference type="EMBL" id="JADJOT010000012">
    <property type="protein sequence ID" value="MBK7956281.1"/>
    <property type="molecule type" value="Genomic_DNA"/>
</dbReference>
<evidence type="ECO:0000313" key="5">
    <source>
        <dbReference type="Proteomes" id="UP000706151"/>
    </source>
</evidence>
<dbReference type="InterPro" id="IPR050811">
    <property type="entry name" value="Phosphate_ABC_transporter"/>
</dbReference>
<dbReference type="AlphaFoldDB" id="A0A935TCX5"/>
<reference evidence="4 5" key="1">
    <citation type="submission" date="2020-10" db="EMBL/GenBank/DDBJ databases">
        <title>Connecting structure to function with the recovery of over 1000 high-quality activated sludge metagenome-assembled genomes encoding full-length rRNA genes using long-read sequencing.</title>
        <authorList>
            <person name="Singleton C.M."/>
            <person name="Petriglieri F."/>
            <person name="Kristensen J.M."/>
            <person name="Kirkegaard R.H."/>
            <person name="Michaelsen T.Y."/>
            <person name="Andersen M.H."/>
            <person name="Karst S.M."/>
            <person name="Dueholm M.S."/>
            <person name="Nielsen P.H."/>
            <person name="Albertsen M."/>
        </authorList>
    </citation>
    <scope>NUCLEOTIDE SEQUENCE [LARGE SCALE GENOMIC DNA]</scope>
    <source>
        <strain evidence="4">Fred_18-Q3-R57-64_BAT3C.720</strain>
    </source>
</reference>
<keyword evidence="1 2" id="KW-0732">Signal</keyword>
<dbReference type="PANTHER" id="PTHR30570">
    <property type="entry name" value="PERIPLASMIC PHOSPHATE BINDING COMPONENT OF PHOSPHATE ABC TRANSPORTER"/>
    <property type="match status" value="1"/>
</dbReference>
<gene>
    <name evidence="4" type="ORF">IPK02_21330</name>
</gene>
<accession>A0A935TCX5</accession>
<sequence>MRRKCGGSLMAFLYLLLATLTVSAESLSAGGTGSAEPLLRLLFEEFQKQNPTATLQQRSVLGSGGAIKALRTGRVDLAIVARRLTPEEAGAVGQPLALAETPLVFASRDTQATAGFTLEQLARVYAGQLQTWQDGSPIRLILRPSFESDTLLLRSMSPAMDRAVSAATLRPGMVTIDNDLDTVKLLAATPGSLGPTTLGLLKTSNTRLTIFSINGVPPSLATLKDGSYPWRKQLSIVLPLQPSRLAMRFTAFLNSAAARRLLRRYDYLPSVP</sequence>
<feature type="chain" id="PRO_5037646584" evidence="2">
    <location>
        <begin position="25"/>
        <end position="272"/>
    </location>
</feature>
<dbReference type="SUPFAM" id="SSF53850">
    <property type="entry name" value="Periplasmic binding protein-like II"/>
    <property type="match status" value="1"/>
</dbReference>
<dbReference type="Pfam" id="PF12849">
    <property type="entry name" value="PBP_like_2"/>
    <property type="match status" value="1"/>
</dbReference>
<evidence type="ECO:0000313" key="4">
    <source>
        <dbReference type="EMBL" id="MBK7956281.1"/>
    </source>
</evidence>
<dbReference type="Proteomes" id="UP000706151">
    <property type="component" value="Unassembled WGS sequence"/>
</dbReference>
<feature type="domain" description="PBP" evidence="3">
    <location>
        <begin position="24"/>
        <end position="255"/>
    </location>
</feature>